<dbReference type="PANTHER" id="PTHR10628:SF30">
    <property type="entry name" value="EXO-ALPHA-SIALIDASE"/>
    <property type="match status" value="1"/>
</dbReference>
<dbReference type="Gene3D" id="2.120.10.10">
    <property type="match status" value="1"/>
</dbReference>
<dbReference type="InterPro" id="IPR026856">
    <property type="entry name" value="Sialidase_fam"/>
</dbReference>
<organism evidence="2">
    <name type="scientific">uncultured marine group II/III euryarchaeote KM3_149_A03</name>
    <dbReference type="NCBI Taxonomy" id="1457884"/>
    <lineage>
        <taxon>Archaea</taxon>
        <taxon>Methanobacteriati</taxon>
        <taxon>Methanobacteriota</taxon>
        <taxon>environmental samples</taxon>
    </lineage>
</organism>
<dbReference type="InterPro" id="IPR036278">
    <property type="entry name" value="Sialidase_sf"/>
</dbReference>
<keyword evidence="2" id="KW-0326">Glycosidase</keyword>
<evidence type="ECO:0000313" key="2">
    <source>
        <dbReference type="EMBL" id="AIF01494.1"/>
    </source>
</evidence>
<dbReference type="GO" id="GO:0016020">
    <property type="term" value="C:membrane"/>
    <property type="evidence" value="ECO:0007669"/>
    <property type="project" value="TreeGrafter"/>
</dbReference>
<dbReference type="PANTHER" id="PTHR10628">
    <property type="entry name" value="SIALIDASE"/>
    <property type="match status" value="1"/>
</dbReference>
<dbReference type="EC" id="3.2.1.18" evidence="2"/>
<dbReference type="InterPro" id="IPR011040">
    <property type="entry name" value="Sialidase"/>
</dbReference>
<dbReference type="AlphaFoldDB" id="A0A075GCZ0"/>
<evidence type="ECO:0000259" key="1">
    <source>
        <dbReference type="Pfam" id="PF13088"/>
    </source>
</evidence>
<dbReference type="SUPFAM" id="SSF50939">
    <property type="entry name" value="Sialidases"/>
    <property type="match status" value="1"/>
</dbReference>
<name>A0A075GCZ0_9EURY</name>
<dbReference type="CDD" id="cd15482">
    <property type="entry name" value="Sialidase_non-viral"/>
    <property type="match status" value="1"/>
</dbReference>
<dbReference type="GO" id="GO:0006689">
    <property type="term" value="P:ganglioside catabolic process"/>
    <property type="evidence" value="ECO:0007669"/>
    <property type="project" value="TreeGrafter"/>
</dbReference>
<gene>
    <name evidence="2" type="primary">NEU1</name>
</gene>
<accession>A0A075GCZ0</accession>
<keyword evidence="2" id="KW-0378">Hydrolase</keyword>
<protein>
    <submittedName>
        <fullName evidence="2">Sialidase (Neuraminidase) (NEU1)</fullName>
        <ecNumber evidence="2">3.2.1.18</ecNumber>
    </submittedName>
</protein>
<dbReference type="GO" id="GO:0009313">
    <property type="term" value="P:oligosaccharide catabolic process"/>
    <property type="evidence" value="ECO:0007669"/>
    <property type="project" value="TreeGrafter"/>
</dbReference>
<sequence>MCRSSQLTIHSILLASLLVAGGQIRAADIPPLVDLFVSGEGGYHTYRIPAMVTTNKGSLLVFCEGRKTSSIDDGDNDMLMRRSTDGGVSWSEIMLVHEEGGDAIITIGNACPVVDRRTGIIWLTMNRGNDQVLVSHSKDDGQSWSTARDITDQVKKPEWGWYATGPGVGIQLQHGPNWGRLLIPCDHRETKDRSGPSRSHIIYSDDHGKTWQLGGALGYRSNECQVAERIDGTLLLNARNHLSRDGKPELGKQRLLAVSSDQGLSWSDMKVQSSLIEPTCQASLISYPRSSDDGRSWMLFANPASRTAREKMTVRLSIDGGRRWSAGRLLYEGSSAYSSLSVLKDKRVGIVFERDGYKRISFAAFPVDWLR</sequence>
<dbReference type="GO" id="GO:0005737">
    <property type="term" value="C:cytoplasm"/>
    <property type="evidence" value="ECO:0007669"/>
    <property type="project" value="TreeGrafter"/>
</dbReference>
<dbReference type="GO" id="GO:0004308">
    <property type="term" value="F:exo-alpha-sialidase activity"/>
    <property type="evidence" value="ECO:0007669"/>
    <property type="project" value="UniProtKB-EC"/>
</dbReference>
<proteinExistence type="predicted"/>
<feature type="domain" description="Sialidase" evidence="1">
    <location>
        <begin position="58"/>
        <end position="349"/>
    </location>
</feature>
<reference evidence="2" key="1">
    <citation type="journal article" date="2014" name="Genome Biol. Evol.">
        <title>Pangenome evidence for extensive interdomain horizontal transfer affecting lineage core and shell genes in uncultured planktonic thaumarchaeota and euryarchaeota.</title>
        <authorList>
            <person name="Deschamps P."/>
            <person name="Zivanovic Y."/>
            <person name="Moreira D."/>
            <person name="Rodriguez-Valera F."/>
            <person name="Lopez-Garcia P."/>
        </authorList>
    </citation>
    <scope>NUCLEOTIDE SEQUENCE</scope>
</reference>
<dbReference type="EMBL" id="KF900622">
    <property type="protein sequence ID" value="AIF01494.1"/>
    <property type="molecule type" value="Genomic_DNA"/>
</dbReference>
<dbReference type="Pfam" id="PF13088">
    <property type="entry name" value="BNR_2"/>
    <property type="match status" value="1"/>
</dbReference>